<dbReference type="OrthoDB" id="9808150at2"/>
<comment type="catalytic activity">
    <reaction evidence="10">
        <text>GMP + ATP = GDP + ADP</text>
        <dbReference type="Rhea" id="RHEA:20780"/>
        <dbReference type="ChEBI" id="CHEBI:30616"/>
        <dbReference type="ChEBI" id="CHEBI:58115"/>
        <dbReference type="ChEBI" id="CHEBI:58189"/>
        <dbReference type="ChEBI" id="CHEBI:456216"/>
        <dbReference type="EC" id="2.7.4.8"/>
    </reaction>
</comment>
<dbReference type="AlphaFoldDB" id="A0A3P1X388"/>
<keyword evidence="5 12" id="KW-0808">Transferase</keyword>
<dbReference type="SMART" id="SM00072">
    <property type="entry name" value="GuKc"/>
    <property type="match status" value="1"/>
</dbReference>
<sequence length="177" mass="19203">MISGPSGVGKGTVCARLTQLHPEIHIPVSVTTRSPRPGEVDGVSYHFVSAKEFQRLVDAGELLEHVVMYGSSCYGTSRADVMSALAAGRTVVLEIDLQGARQVKMSMPEARLVFLEPPSWDELVRRLEGRGTEDPEAVARRLSTARLELAAREEADHIVVNEDIEETVAALVSLLGL</sequence>
<dbReference type="PROSITE" id="PS00856">
    <property type="entry name" value="GUANYLATE_KINASE_1"/>
    <property type="match status" value="1"/>
</dbReference>
<feature type="domain" description="Guanylate kinase-like" evidence="11">
    <location>
        <begin position="1"/>
        <end position="176"/>
    </location>
</feature>
<dbReference type="PANTHER" id="PTHR23117">
    <property type="entry name" value="GUANYLATE KINASE-RELATED"/>
    <property type="match status" value="1"/>
</dbReference>
<keyword evidence="7 12" id="KW-0418">Kinase</keyword>
<protein>
    <recommendedName>
        <fullName evidence="4">Guanylate kinase</fullName>
        <ecNumber evidence="3">2.7.4.8</ecNumber>
    </recommendedName>
    <alternativeName>
        <fullName evidence="9">GMP kinase</fullName>
    </alternativeName>
</protein>
<evidence type="ECO:0000313" key="13">
    <source>
        <dbReference type="Proteomes" id="UP000280935"/>
    </source>
</evidence>
<evidence type="ECO:0000256" key="5">
    <source>
        <dbReference type="ARBA" id="ARBA00022679"/>
    </source>
</evidence>
<evidence type="ECO:0000256" key="7">
    <source>
        <dbReference type="ARBA" id="ARBA00022777"/>
    </source>
</evidence>
<evidence type="ECO:0000313" key="12">
    <source>
        <dbReference type="EMBL" id="RRD51233.1"/>
    </source>
</evidence>
<dbReference type="InterPro" id="IPR020590">
    <property type="entry name" value="Guanylate_kinase_CS"/>
</dbReference>
<gene>
    <name evidence="12" type="ORF">EII35_02040</name>
</gene>
<comment type="similarity">
    <text evidence="2">Belongs to the guanylate kinase family.</text>
</comment>
<evidence type="ECO:0000256" key="6">
    <source>
        <dbReference type="ARBA" id="ARBA00022741"/>
    </source>
</evidence>
<evidence type="ECO:0000256" key="9">
    <source>
        <dbReference type="ARBA" id="ARBA00030128"/>
    </source>
</evidence>
<dbReference type="EC" id="2.7.4.8" evidence="3"/>
<dbReference type="InterPro" id="IPR017665">
    <property type="entry name" value="Guanylate_kinase"/>
</dbReference>
<dbReference type="FunFam" id="3.30.63.10:FF:000002">
    <property type="entry name" value="Guanylate kinase 1"/>
    <property type="match status" value="1"/>
</dbReference>
<dbReference type="EMBL" id="RQYT01000002">
    <property type="protein sequence ID" value="RRD51233.1"/>
    <property type="molecule type" value="Genomic_DNA"/>
</dbReference>
<dbReference type="InterPro" id="IPR027417">
    <property type="entry name" value="P-loop_NTPase"/>
</dbReference>
<evidence type="ECO:0000256" key="3">
    <source>
        <dbReference type="ARBA" id="ARBA00012961"/>
    </source>
</evidence>
<dbReference type="GO" id="GO:0005524">
    <property type="term" value="F:ATP binding"/>
    <property type="evidence" value="ECO:0007669"/>
    <property type="project" value="UniProtKB-KW"/>
</dbReference>
<dbReference type="PROSITE" id="PS50052">
    <property type="entry name" value="GUANYLATE_KINASE_2"/>
    <property type="match status" value="1"/>
</dbReference>
<keyword evidence="8" id="KW-0067">ATP-binding</keyword>
<dbReference type="InterPro" id="IPR008145">
    <property type="entry name" value="GK/Ca_channel_bsu"/>
</dbReference>
<evidence type="ECO:0000256" key="4">
    <source>
        <dbReference type="ARBA" id="ARBA00016296"/>
    </source>
</evidence>
<dbReference type="GO" id="GO:0004385">
    <property type="term" value="F:GMP kinase activity"/>
    <property type="evidence" value="ECO:0007669"/>
    <property type="project" value="UniProtKB-EC"/>
</dbReference>
<organism evidence="12 13">
    <name type="scientific">Arachnia propionica</name>
    <dbReference type="NCBI Taxonomy" id="1750"/>
    <lineage>
        <taxon>Bacteria</taxon>
        <taxon>Bacillati</taxon>
        <taxon>Actinomycetota</taxon>
        <taxon>Actinomycetes</taxon>
        <taxon>Propionibacteriales</taxon>
        <taxon>Propionibacteriaceae</taxon>
        <taxon>Arachnia</taxon>
    </lineage>
</organism>
<dbReference type="Gene3D" id="3.40.50.300">
    <property type="entry name" value="P-loop containing nucleotide triphosphate hydrolases"/>
    <property type="match status" value="1"/>
</dbReference>
<evidence type="ECO:0000256" key="8">
    <source>
        <dbReference type="ARBA" id="ARBA00022840"/>
    </source>
</evidence>
<dbReference type="CDD" id="cd00071">
    <property type="entry name" value="GMPK"/>
    <property type="match status" value="1"/>
</dbReference>
<dbReference type="Gene3D" id="3.30.63.10">
    <property type="entry name" value="Guanylate Kinase phosphate binding domain"/>
    <property type="match status" value="1"/>
</dbReference>
<comment type="caution">
    <text evidence="12">The sequence shown here is derived from an EMBL/GenBank/DDBJ whole genome shotgun (WGS) entry which is preliminary data.</text>
</comment>
<evidence type="ECO:0000259" key="11">
    <source>
        <dbReference type="PROSITE" id="PS50052"/>
    </source>
</evidence>
<reference evidence="12 13" key="1">
    <citation type="submission" date="2018-11" db="EMBL/GenBank/DDBJ databases">
        <title>Genomes From Bacteria Associated with the Canine Oral Cavity: a Test Case for Automated Genome-Based Taxonomic Assignment.</title>
        <authorList>
            <person name="Coil D.A."/>
            <person name="Jospin G."/>
            <person name="Darling A.E."/>
            <person name="Wallis C."/>
            <person name="Davis I.J."/>
            <person name="Harris S."/>
            <person name="Eisen J.A."/>
            <person name="Holcombe L.J."/>
            <person name="O'Flynn C."/>
        </authorList>
    </citation>
    <scope>NUCLEOTIDE SEQUENCE [LARGE SCALE GENOMIC DNA]</scope>
    <source>
        <strain evidence="12 13">OH2822_COT-296</strain>
    </source>
</reference>
<dbReference type="InterPro" id="IPR008144">
    <property type="entry name" value="Guanylate_kin-like_dom"/>
</dbReference>
<evidence type="ECO:0000256" key="10">
    <source>
        <dbReference type="ARBA" id="ARBA00048594"/>
    </source>
</evidence>
<dbReference type="GO" id="GO:0005829">
    <property type="term" value="C:cytosol"/>
    <property type="evidence" value="ECO:0007669"/>
    <property type="project" value="TreeGrafter"/>
</dbReference>
<dbReference type="NCBIfam" id="TIGR03263">
    <property type="entry name" value="guanyl_kin"/>
    <property type="match status" value="1"/>
</dbReference>
<proteinExistence type="inferred from homology"/>
<dbReference type="SUPFAM" id="SSF52540">
    <property type="entry name" value="P-loop containing nucleoside triphosphate hydrolases"/>
    <property type="match status" value="1"/>
</dbReference>
<accession>A0A3P1X388</accession>
<evidence type="ECO:0000256" key="2">
    <source>
        <dbReference type="ARBA" id="ARBA00005790"/>
    </source>
</evidence>
<evidence type="ECO:0000256" key="1">
    <source>
        <dbReference type="ARBA" id="ARBA00003531"/>
    </source>
</evidence>
<dbReference type="PANTHER" id="PTHR23117:SF13">
    <property type="entry name" value="GUANYLATE KINASE"/>
    <property type="match status" value="1"/>
</dbReference>
<name>A0A3P1X388_9ACTN</name>
<comment type="function">
    <text evidence="1">Essential for recycling GMP and indirectly, cGMP.</text>
</comment>
<dbReference type="Pfam" id="PF00625">
    <property type="entry name" value="Guanylate_kin"/>
    <property type="match status" value="1"/>
</dbReference>
<keyword evidence="6" id="KW-0547">Nucleotide-binding</keyword>
<dbReference type="Proteomes" id="UP000280935">
    <property type="component" value="Unassembled WGS sequence"/>
</dbReference>